<feature type="compositionally biased region" description="Basic and acidic residues" evidence="1">
    <location>
        <begin position="74"/>
        <end position="90"/>
    </location>
</feature>
<accession>A0A4Y5NUA9</accession>
<dbReference type="Pfam" id="PF24231">
    <property type="entry name" value="DUF7444"/>
    <property type="match status" value="1"/>
</dbReference>
<gene>
    <name evidence="2" type="ORF">vBEcoSW011D_1</name>
</gene>
<evidence type="ECO:0000313" key="2">
    <source>
        <dbReference type="EMBL" id="QCW18527.1"/>
    </source>
</evidence>
<reference evidence="2 3" key="1">
    <citation type="submission" date="2019-04" db="EMBL/GenBank/DDBJ databases">
        <authorList>
            <person name="Wang X."/>
        </authorList>
    </citation>
    <scope>NUCLEOTIDE SEQUENCE [LARGE SCALE GENOMIC DNA]</scope>
</reference>
<organism evidence="2 3">
    <name type="scientific">Escherichia phage vB_EcoS_W011D</name>
    <dbReference type="NCBI Taxonomy" id="2575323"/>
    <lineage>
        <taxon>Viruses</taxon>
        <taxon>Duplodnaviria</taxon>
        <taxon>Heunggongvirae</taxon>
        <taxon>Uroviricota</taxon>
        <taxon>Caudoviricetes</taxon>
        <taxon>Drexlerviridae</taxon>
        <taxon>Tempevirinae</taxon>
        <taxon>Changchunvirus</taxon>
        <taxon>Changchunvirus W011D</taxon>
    </lineage>
</organism>
<evidence type="ECO:0000256" key="1">
    <source>
        <dbReference type="SAM" id="MobiDB-lite"/>
    </source>
</evidence>
<proteinExistence type="predicted"/>
<dbReference type="EMBL" id="MK778457">
    <property type="protein sequence ID" value="QCW18527.1"/>
    <property type="molecule type" value="Genomic_DNA"/>
</dbReference>
<name>A0A4Y5NUA9_9CAUD</name>
<sequence>MAKEKIVVLSNVGVCSIHFKGDRYLPGDEMEIAEKELANKGIESLIHRGDLVIKDDSTATNEIKDRVEKQRKKDPKEGKSRKELEDGGEF</sequence>
<evidence type="ECO:0000313" key="3">
    <source>
        <dbReference type="Proteomes" id="UP000306677"/>
    </source>
</evidence>
<dbReference type="Proteomes" id="UP000306677">
    <property type="component" value="Segment"/>
</dbReference>
<protein>
    <submittedName>
        <fullName evidence="2">Uncharacterized protein</fullName>
    </submittedName>
</protein>
<dbReference type="InterPro" id="IPR055867">
    <property type="entry name" value="DUF7444"/>
</dbReference>
<feature type="region of interest" description="Disordered" evidence="1">
    <location>
        <begin position="63"/>
        <end position="90"/>
    </location>
</feature>
<keyword evidence="3" id="KW-1185">Reference proteome</keyword>